<evidence type="ECO:0000313" key="6">
    <source>
        <dbReference type="Proteomes" id="UP001300763"/>
    </source>
</evidence>
<dbReference type="PANTHER" id="PTHR16305">
    <property type="entry name" value="TESTICULAR SOLUBLE ADENYLYL CYCLASE"/>
    <property type="match status" value="1"/>
</dbReference>
<comment type="caution">
    <text evidence="5">The sequence shown here is derived from an EMBL/GenBank/DDBJ whole genome shotgun (WGS) entry which is preliminary data.</text>
</comment>
<dbReference type="PRINTS" id="PR00038">
    <property type="entry name" value="HTHLUXR"/>
</dbReference>
<dbReference type="InterPro" id="IPR041664">
    <property type="entry name" value="AAA_16"/>
</dbReference>
<sequence>MGSPGGPRSLTRREQEVLAHVTDRLTNTEIAHTLVLSRRTVESHVSSLLAKLGAADRSELVASGARMRLDGALPAPDAGPSEALPDGPSLAGRDHERDVLRRALDRAVAGRGSLVLLAGEPGIGKTRLVEEISTEAARRGALVLVGQARERGDLPPYGPVAVALERALEEGELPDDLGPVLAGTAPGVARAVPALGRAFPAVGAGPDLPLDRVRREVHLGVTTILERLARPRVVLLAIEDLHWADEATLALLEHLAERVTEIPVLVVGTHRDADADLWPRLVPFLDHLVRGRLVDRLQLAPLDQEGVAAMLRALTGLEPPPALVHQLHADTTGNPLFVRELIRFLVDEGRLVAVDGGLLDEVARGRDEVPGSLRLIIRHRLDQLDTATVRVLQVAAVLGQTFDVTVLSAVLAERTGPVTPALDEHQVVDAVEESLRAGLLVEPRGAGVRDLMEFHHALVHATLLSTLSAPRRRQWHLHVAEALARMDPDDAGGRAPEIVGHLLAAGDRADRAVLARASLEAGRSALAAAAFVDAELHLERAERLAAQGDARVHAPALEALAMVRYARGRIDEALTCWTAALDGYEAVGDEESVGRLCVALGFPLTYAARTEEALALSRRGLDALGDRPSVDRARLLARVGLISVYGGDVAAGEDALGKARELADEFGEDPALAPLHGDSAAACHATLRIADAVEAGWRGARIARRGRDDWTRADILWPLAWDLACLGRLDEAVRVGEELEVVAGRVENWAAIACERRGRAITRFFATGDLEAYAAFARDDVALLDARFGGAWTGTGYAFLGHAELLRGRWDEALQHAARGPIGTEPSLAGSCWGMEMLVRAYRGEREAVHAVLGEHRDDLPEPGQPASGGAWALLLAAVESLVVLGEPAEPAAWYPLTVEALGVARAHTTNFAPMVLLERIAGIAASAAGRHTEAEAHLRRAMHQADTTPHQVERHETRRFLAAALVARDRPGDREAAADLLARAVEGYERLGMPRHRDLARHALVGNGCG</sequence>
<dbReference type="SMART" id="SM00382">
    <property type="entry name" value="AAA"/>
    <property type="match status" value="1"/>
</dbReference>
<dbReference type="InterPro" id="IPR016032">
    <property type="entry name" value="Sig_transdc_resp-reg_C-effctor"/>
</dbReference>
<dbReference type="Gene3D" id="1.10.10.10">
    <property type="entry name" value="Winged helix-like DNA-binding domain superfamily/Winged helix DNA-binding domain"/>
    <property type="match status" value="1"/>
</dbReference>
<organism evidence="5 6">
    <name type="scientific">Actinomycetospora lemnae</name>
    <dbReference type="NCBI Taxonomy" id="3019891"/>
    <lineage>
        <taxon>Bacteria</taxon>
        <taxon>Bacillati</taxon>
        <taxon>Actinomycetota</taxon>
        <taxon>Actinomycetes</taxon>
        <taxon>Pseudonocardiales</taxon>
        <taxon>Pseudonocardiaceae</taxon>
        <taxon>Actinomycetospora</taxon>
    </lineage>
</organism>
<gene>
    <name evidence="5" type="ORF">PGB27_21870</name>
</gene>
<dbReference type="InterPro" id="IPR011990">
    <property type="entry name" value="TPR-like_helical_dom_sf"/>
</dbReference>
<dbReference type="EMBL" id="JAQZAO010000010">
    <property type="protein sequence ID" value="MDD7968000.1"/>
    <property type="molecule type" value="Genomic_DNA"/>
</dbReference>
<dbReference type="RefSeq" id="WP_274202531.1">
    <property type="nucleotide sequence ID" value="NZ_JAQZAO010000010.1"/>
</dbReference>
<dbReference type="SUPFAM" id="SSF46894">
    <property type="entry name" value="C-terminal effector domain of the bipartite response regulators"/>
    <property type="match status" value="1"/>
</dbReference>
<protein>
    <submittedName>
        <fullName evidence="5">AAA family ATPase</fullName>
    </submittedName>
</protein>
<dbReference type="PANTHER" id="PTHR16305:SF28">
    <property type="entry name" value="GUANYLATE CYCLASE DOMAIN-CONTAINING PROTEIN"/>
    <property type="match status" value="1"/>
</dbReference>
<feature type="region of interest" description="Disordered" evidence="3">
    <location>
        <begin position="71"/>
        <end position="93"/>
    </location>
</feature>
<dbReference type="InterPro" id="IPR027417">
    <property type="entry name" value="P-loop_NTPase"/>
</dbReference>
<evidence type="ECO:0000256" key="3">
    <source>
        <dbReference type="SAM" id="MobiDB-lite"/>
    </source>
</evidence>
<evidence type="ECO:0000313" key="5">
    <source>
        <dbReference type="EMBL" id="MDD7968000.1"/>
    </source>
</evidence>
<dbReference type="InterPro" id="IPR000792">
    <property type="entry name" value="Tscrpt_reg_LuxR_C"/>
</dbReference>
<dbReference type="SUPFAM" id="SSF52540">
    <property type="entry name" value="P-loop containing nucleoside triphosphate hydrolases"/>
    <property type="match status" value="1"/>
</dbReference>
<dbReference type="CDD" id="cd06170">
    <property type="entry name" value="LuxR_C_like"/>
    <property type="match status" value="1"/>
</dbReference>
<dbReference type="InterPro" id="IPR036388">
    <property type="entry name" value="WH-like_DNA-bd_sf"/>
</dbReference>
<name>A0ABT5SZY6_9PSEU</name>
<keyword evidence="6" id="KW-1185">Reference proteome</keyword>
<dbReference type="InterPro" id="IPR003593">
    <property type="entry name" value="AAA+_ATPase"/>
</dbReference>
<accession>A0ABT5SZY6</accession>
<dbReference type="PROSITE" id="PS50043">
    <property type="entry name" value="HTH_LUXR_2"/>
    <property type="match status" value="1"/>
</dbReference>
<feature type="domain" description="HTH luxR-type" evidence="4">
    <location>
        <begin position="3"/>
        <end position="68"/>
    </location>
</feature>
<dbReference type="Proteomes" id="UP001300763">
    <property type="component" value="Unassembled WGS sequence"/>
</dbReference>
<evidence type="ECO:0000259" key="4">
    <source>
        <dbReference type="PROSITE" id="PS50043"/>
    </source>
</evidence>
<keyword evidence="2" id="KW-0067">ATP-binding</keyword>
<dbReference type="SMART" id="SM00421">
    <property type="entry name" value="HTH_LUXR"/>
    <property type="match status" value="1"/>
</dbReference>
<evidence type="ECO:0000256" key="2">
    <source>
        <dbReference type="ARBA" id="ARBA00022840"/>
    </source>
</evidence>
<reference evidence="5 6" key="1">
    <citation type="submission" date="2023-02" db="EMBL/GenBank/DDBJ databases">
        <title>Genome sequencing required for Actinomycetospora new species description.</title>
        <authorList>
            <person name="Saimee Y."/>
            <person name="Duangmal K."/>
        </authorList>
    </citation>
    <scope>NUCLEOTIDE SEQUENCE [LARGE SCALE GENOMIC DNA]</scope>
    <source>
        <strain evidence="5 6">DW7H6</strain>
    </source>
</reference>
<dbReference type="Pfam" id="PF13191">
    <property type="entry name" value="AAA_16"/>
    <property type="match status" value="1"/>
</dbReference>
<keyword evidence="1" id="KW-0547">Nucleotide-binding</keyword>
<dbReference type="SUPFAM" id="SSF48452">
    <property type="entry name" value="TPR-like"/>
    <property type="match status" value="1"/>
</dbReference>
<proteinExistence type="predicted"/>
<dbReference type="Gene3D" id="1.25.40.10">
    <property type="entry name" value="Tetratricopeptide repeat domain"/>
    <property type="match status" value="2"/>
</dbReference>
<dbReference type="Pfam" id="PF00196">
    <property type="entry name" value="GerE"/>
    <property type="match status" value="1"/>
</dbReference>
<evidence type="ECO:0000256" key="1">
    <source>
        <dbReference type="ARBA" id="ARBA00022741"/>
    </source>
</evidence>